<dbReference type="AlphaFoldDB" id="A0AAQ3NNV5"/>
<evidence type="ECO:0008006" key="9">
    <source>
        <dbReference type="Google" id="ProtNLM"/>
    </source>
</evidence>
<organism evidence="7 8">
    <name type="scientific">Vigna mungo</name>
    <name type="common">Black gram</name>
    <name type="synonym">Phaseolus mungo</name>
    <dbReference type="NCBI Taxonomy" id="3915"/>
    <lineage>
        <taxon>Eukaryota</taxon>
        <taxon>Viridiplantae</taxon>
        <taxon>Streptophyta</taxon>
        <taxon>Embryophyta</taxon>
        <taxon>Tracheophyta</taxon>
        <taxon>Spermatophyta</taxon>
        <taxon>Magnoliopsida</taxon>
        <taxon>eudicotyledons</taxon>
        <taxon>Gunneridae</taxon>
        <taxon>Pentapetalae</taxon>
        <taxon>rosids</taxon>
        <taxon>fabids</taxon>
        <taxon>Fabales</taxon>
        <taxon>Fabaceae</taxon>
        <taxon>Papilionoideae</taxon>
        <taxon>50 kb inversion clade</taxon>
        <taxon>NPAAA clade</taxon>
        <taxon>indigoferoid/millettioid clade</taxon>
        <taxon>Phaseoleae</taxon>
        <taxon>Vigna</taxon>
    </lineage>
</organism>
<evidence type="ECO:0000256" key="5">
    <source>
        <dbReference type="ARBA" id="ARBA00023136"/>
    </source>
</evidence>
<dbReference type="InterPro" id="IPR032675">
    <property type="entry name" value="LRR_dom_sf"/>
</dbReference>
<evidence type="ECO:0000313" key="8">
    <source>
        <dbReference type="Proteomes" id="UP001374535"/>
    </source>
</evidence>
<evidence type="ECO:0000256" key="1">
    <source>
        <dbReference type="ARBA" id="ARBA00004370"/>
    </source>
</evidence>
<dbReference type="Proteomes" id="UP001374535">
    <property type="component" value="Chromosome 4"/>
</dbReference>
<dbReference type="PANTHER" id="PTHR48065">
    <property type="entry name" value="OS10G0469600 PROTEIN"/>
    <property type="match status" value="1"/>
</dbReference>
<evidence type="ECO:0000256" key="2">
    <source>
        <dbReference type="ARBA" id="ARBA00022614"/>
    </source>
</evidence>
<dbReference type="Gene3D" id="3.80.10.10">
    <property type="entry name" value="Ribonuclease Inhibitor"/>
    <property type="match status" value="1"/>
</dbReference>
<feature type="non-terminal residue" evidence="7">
    <location>
        <position position="188"/>
    </location>
</feature>
<dbReference type="Pfam" id="PF00560">
    <property type="entry name" value="LRR_1"/>
    <property type="match status" value="3"/>
</dbReference>
<keyword evidence="8" id="KW-1185">Reference proteome</keyword>
<dbReference type="PANTHER" id="PTHR48065:SF11">
    <property type="entry name" value="OS11G0213300 PROTEIN"/>
    <property type="match status" value="1"/>
</dbReference>
<keyword evidence="6" id="KW-0325">Glycoprotein</keyword>
<dbReference type="InterPro" id="IPR001611">
    <property type="entry name" value="Leu-rich_rpt"/>
</dbReference>
<reference evidence="7 8" key="1">
    <citation type="journal article" date="2023" name="Life. Sci Alliance">
        <title>Evolutionary insights into 3D genome organization and epigenetic landscape of Vigna mungo.</title>
        <authorList>
            <person name="Junaid A."/>
            <person name="Singh B."/>
            <person name="Bhatia S."/>
        </authorList>
    </citation>
    <scope>NUCLEOTIDE SEQUENCE [LARGE SCALE GENOMIC DNA]</scope>
    <source>
        <strain evidence="7">Urdbean</strain>
    </source>
</reference>
<sequence>MTMNISYNNLQGTIPNVSLTYVSIFTDLGSNQFEISIPLFLRNSETLDLSKNKFSNPLSLLCGDGAISVQFHLDISYNHLSGDIPDCWRQLNSLFYLDLSHNKFSGKILTSMGWLINLRALFLRNNNLVEGIPFSLRNCISLVILNLSDNNLSASIPNWIGTSKELKILSLRNNQFLGSLPFKVCSLR</sequence>
<keyword evidence="2" id="KW-0433">Leucine-rich repeat</keyword>
<dbReference type="SUPFAM" id="SSF52058">
    <property type="entry name" value="L domain-like"/>
    <property type="match status" value="1"/>
</dbReference>
<comment type="subcellular location">
    <subcellularLocation>
        <location evidence="1">Membrane</location>
    </subcellularLocation>
</comment>
<dbReference type="FunFam" id="3.80.10.10:FF:000041">
    <property type="entry name" value="LRR receptor-like serine/threonine-protein kinase ERECTA"/>
    <property type="match status" value="1"/>
</dbReference>
<gene>
    <name evidence="7" type="ORF">V8G54_011032</name>
</gene>
<dbReference type="GO" id="GO:0016020">
    <property type="term" value="C:membrane"/>
    <property type="evidence" value="ECO:0007669"/>
    <property type="project" value="UniProtKB-SubCell"/>
</dbReference>
<dbReference type="EMBL" id="CP144697">
    <property type="protein sequence ID" value="WVZ13466.1"/>
    <property type="molecule type" value="Genomic_DNA"/>
</dbReference>
<protein>
    <recommendedName>
        <fullName evidence="9">Non-specific serine/threonine protein kinase</fullName>
    </recommendedName>
</protein>
<keyword evidence="5" id="KW-0472">Membrane</keyword>
<evidence type="ECO:0000313" key="7">
    <source>
        <dbReference type="EMBL" id="WVZ13466.1"/>
    </source>
</evidence>
<proteinExistence type="predicted"/>
<keyword evidence="3" id="KW-0732">Signal</keyword>
<dbReference type="Pfam" id="PF13855">
    <property type="entry name" value="LRR_8"/>
    <property type="match status" value="1"/>
</dbReference>
<evidence type="ECO:0000256" key="4">
    <source>
        <dbReference type="ARBA" id="ARBA00022737"/>
    </source>
</evidence>
<evidence type="ECO:0000256" key="6">
    <source>
        <dbReference type="ARBA" id="ARBA00023180"/>
    </source>
</evidence>
<keyword evidence="4" id="KW-0677">Repeat</keyword>
<name>A0AAQ3NNV5_VIGMU</name>
<accession>A0AAQ3NNV5</accession>
<evidence type="ECO:0000256" key="3">
    <source>
        <dbReference type="ARBA" id="ARBA00022729"/>
    </source>
</evidence>